<dbReference type="GO" id="GO:0006782">
    <property type="term" value="P:protoporphyrinogen IX biosynthetic process"/>
    <property type="evidence" value="ECO:0007669"/>
    <property type="project" value="UniProtKB-UniRule"/>
</dbReference>
<dbReference type="InterPro" id="IPR015421">
    <property type="entry name" value="PyrdxlP-dep_Trfase_major"/>
</dbReference>
<feature type="region of interest" description="Disordered" evidence="9">
    <location>
        <begin position="1"/>
        <end position="28"/>
    </location>
</feature>
<keyword evidence="11" id="KW-1185">Reference proteome</keyword>
<evidence type="ECO:0000256" key="7">
    <source>
        <dbReference type="ARBA" id="ARBA00023244"/>
    </source>
</evidence>
<comment type="cofactor">
    <cofactor evidence="2 8">
        <name>pyridoxal 5'-phosphate</name>
        <dbReference type="ChEBI" id="CHEBI:597326"/>
    </cofactor>
</comment>
<dbReference type="GO" id="GO:0008483">
    <property type="term" value="F:transaminase activity"/>
    <property type="evidence" value="ECO:0007669"/>
    <property type="project" value="InterPro"/>
</dbReference>
<feature type="compositionally biased region" description="Polar residues" evidence="9">
    <location>
        <begin position="10"/>
        <end position="28"/>
    </location>
</feature>
<evidence type="ECO:0000313" key="11">
    <source>
        <dbReference type="Proteomes" id="UP000662939"/>
    </source>
</evidence>
<comment type="pathway">
    <text evidence="3">Porphyrin-containing compound metabolism; protoporphyrin-IX biosynthesis; 5-aminolevulinate from L-glutamyl-tRNA(Glu): step 2/2.</text>
</comment>
<accession>A0A895XJ89</accession>
<dbReference type="GO" id="GO:0005737">
    <property type="term" value="C:cytoplasm"/>
    <property type="evidence" value="ECO:0007669"/>
    <property type="project" value="UniProtKB-SubCell"/>
</dbReference>
<name>A0A895XJ89_9ACTN</name>
<dbReference type="NCBIfam" id="NF000818">
    <property type="entry name" value="PRK00062.1"/>
    <property type="match status" value="1"/>
</dbReference>
<evidence type="ECO:0000256" key="9">
    <source>
        <dbReference type="SAM" id="MobiDB-lite"/>
    </source>
</evidence>
<evidence type="ECO:0000313" key="10">
    <source>
        <dbReference type="EMBL" id="QSB05047.1"/>
    </source>
</evidence>
<evidence type="ECO:0000256" key="2">
    <source>
        <dbReference type="ARBA" id="ARBA00001933"/>
    </source>
</evidence>
<organism evidence="10 11">
    <name type="scientific">Natronoglycomyces albus</name>
    <dbReference type="NCBI Taxonomy" id="2811108"/>
    <lineage>
        <taxon>Bacteria</taxon>
        <taxon>Bacillati</taxon>
        <taxon>Actinomycetota</taxon>
        <taxon>Actinomycetes</taxon>
        <taxon>Glycomycetales</taxon>
        <taxon>Glycomycetaceae</taxon>
        <taxon>Natronoglycomyces</taxon>
    </lineage>
</organism>
<feature type="modified residue" description="N6-(pyridoxal phosphate)lysine" evidence="8">
    <location>
        <position position="286"/>
    </location>
</feature>
<comment type="catalytic activity">
    <reaction evidence="1 8">
        <text>(S)-4-amino-5-oxopentanoate = 5-aminolevulinate</text>
        <dbReference type="Rhea" id="RHEA:14265"/>
        <dbReference type="ChEBI" id="CHEBI:57501"/>
        <dbReference type="ChEBI" id="CHEBI:356416"/>
        <dbReference type="EC" id="5.4.3.8"/>
    </reaction>
</comment>
<sequence length="450" mass="46820">MWEAGGVDSKNYSQSDAASQPEPQRSTHNSHVLFERAGKVIPGGVNSPVRAFRGVGGEPVFIEHATGCRMRDVDGNTYIDLVGSWGPLILGHAHPAVVDALTQAAAAGTSYGTPSPGEVELAEEITARTPCEKVRLVSSGTEATMSATRLARAATGRDLIIKFAGCYHGHADYFLAAAGSGVATLGHPDSPGVPASAAADTLVLPYNDIAAVNAAFDAHPGRIAAVITEAHPGNMGAVAPRDNFNEALHHITHKHGALLISDEVMTGFRVGRGGLAAPADLYTYGKVMGGGLPAAAFGGRADLMDQISPSGPVYQAGTLSGNPLAVAAGLATLRQCTDSVYQQLNEISRQLQAVVGEELTKAGVAHHISAPTNLFSVFFAQGEVRNFDDASKQDTNAFAAFFQSMLEQGVYLPPSAFECWFVSVALDDKALSHIAKALPKAAQAAAKVQS</sequence>
<dbReference type="Gene3D" id="3.40.640.10">
    <property type="entry name" value="Type I PLP-dependent aspartate aminotransferase-like (Major domain)"/>
    <property type="match status" value="1"/>
</dbReference>
<evidence type="ECO:0000256" key="4">
    <source>
        <dbReference type="ARBA" id="ARBA00008981"/>
    </source>
</evidence>
<reference evidence="10" key="1">
    <citation type="submission" date="2021-02" db="EMBL/GenBank/DDBJ databases">
        <title>Natronoglycomyces albus gen. nov., sp. nov, a haloalkaliphilic actinobacterium from a soda solonchak soil.</title>
        <authorList>
            <person name="Sorokin D.Y."/>
            <person name="Khijniak T.V."/>
            <person name="Zakharycheva A.P."/>
            <person name="Boueva O.V."/>
            <person name="Ariskina E.V."/>
            <person name="Hahnke R.L."/>
            <person name="Bunk B."/>
            <person name="Sproer C."/>
            <person name="Schumann P."/>
            <person name="Evtushenko L.I."/>
            <person name="Kublanov I.V."/>
        </authorList>
    </citation>
    <scope>NUCLEOTIDE SEQUENCE</scope>
    <source>
        <strain evidence="10">DSM 106290</strain>
    </source>
</reference>
<dbReference type="KEGG" id="nav:JQS30_14995"/>
<evidence type="ECO:0000256" key="8">
    <source>
        <dbReference type="HAMAP-Rule" id="MF_00375"/>
    </source>
</evidence>
<keyword evidence="7 8" id="KW-0627">Porphyrin biosynthesis</keyword>
<dbReference type="GO" id="GO:0042286">
    <property type="term" value="F:glutamate-1-semialdehyde 2,1-aminomutase activity"/>
    <property type="evidence" value="ECO:0007669"/>
    <property type="project" value="UniProtKB-UniRule"/>
</dbReference>
<dbReference type="Pfam" id="PF00202">
    <property type="entry name" value="Aminotran_3"/>
    <property type="match status" value="1"/>
</dbReference>
<keyword evidence="8" id="KW-0963">Cytoplasm</keyword>
<dbReference type="Gene3D" id="3.90.1150.10">
    <property type="entry name" value="Aspartate Aminotransferase, domain 1"/>
    <property type="match status" value="1"/>
</dbReference>
<dbReference type="Proteomes" id="UP000662939">
    <property type="component" value="Chromosome"/>
</dbReference>
<gene>
    <name evidence="8 10" type="primary">hemL</name>
    <name evidence="10" type="ORF">JQS30_14995</name>
</gene>
<dbReference type="InterPro" id="IPR005814">
    <property type="entry name" value="Aminotrans_3"/>
</dbReference>
<evidence type="ECO:0000256" key="6">
    <source>
        <dbReference type="ARBA" id="ARBA00023235"/>
    </source>
</evidence>
<dbReference type="CDD" id="cd00610">
    <property type="entry name" value="OAT_like"/>
    <property type="match status" value="1"/>
</dbReference>
<comment type="similarity">
    <text evidence="4 8">Belongs to the class-III pyridoxal-phosphate-dependent aminotransferase family. HemL subfamily.</text>
</comment>
<dbReference type="AlphaFoldDB" id="A0A895XJ89"/>
<dbReference type="EC" id="5.4.3.8" evidence="8"/>
<dbReference type="InterPro" id="IPR015424">
    <property type="entry name" value="PyrdxlP-dep_Trfase"/>
</dbReference>
<dbReference type="InterPro" id="IPR004639">
    <property type="entry name" value="4pyrrol_synth_GluAld_NH2Trfase"/>
</dbReference>
<dbReference type="PANTHER" id="PTHR43713:SF3">
    <property type="entry name" value="GLUTAMATE-1-SEMIALDEHYDE 2,1-AMINOMUTASE 1, CHLOROPLASTIC-RELATED"/>
    <property type="match status" value="1"/>
</dbReference>
<dbReference type="InterPro" id="IPR015422">
    <property type="entry name" value="PyrdxlP-dep_Trfase_small"/>
</dbReference>
<keyword evidence="5 8" id="KW-0663">Pyridoxal phosphate</keyword>
<dbReference type="HAMAP" id="MF_00375">
    <property type="entry name" value="HemL_aminotrans_3"/>
    <property type="match status" value="1"/>
</dbReference>
<comment type="subunit">
    <text evidence="8">Homodimer.</text>
</comment>
<dbReference type="FunFam" id="3.40.640.10:FF:000021">
    <property type="entry name" value="Glutamate-1-semialdehyde 2,1-aminomutase"/>
    <property type="match status" value="1"/>
</dbReference>
<dbReference type="EMBL" id="CP070496">
    <property type="protein sequence ID" value="QSB05047.1"/>
    <property type="molecule type" value="Genomic_DNA"/>
</dbReference>
<dbReference type="GO" id="GO:0030170">
    <property type="term" value="F:pyridoxal phosphate binding"/>
    <property type="evidence" value="ECO:0007669"/>
    <property type="project" value="InterPro"/>
</dbReference>
<comment type="subcellular location">
    <subcellularLocation>
        <location evidence="8">Cytoplasm</location>
    </subcellularLocation>
</comment>
<dbReference type="NCBIfam" id="TIGR00713">
    <property type="entry name" value="hemL"/>
    <property type="match status" value="1"/>
</dbReference>
<dbReference type="SUPFAM" id="SSF53383">
    <property type="entry name" value="PLP-dependent transferases"/>
    <property type="match status" value="1"/>
</dbReference>
<protein>
    <recommendedName>
        <fullName evidence="8">Glutamate-1-semialdehyde 2,1-aminomutase</fullName>
        <shortName evidence="8">GSA</shortName>
        <ecNumber evidence="8">5.4.3.8</ecNumber>
    </recommendedName>
    <alternativeName>
        <fullName evidence="8">Glutamate-1-semialdehyde aminotransferase</fullName>
        <shortName evidence="8">GSA-AT</shortName>
    </alternativeName>
</protein>
<dbReference type="PANTHER" id="PTHR43713">
    <property type="entry name" value="GLUTAMATE-1-SEMIALDEHYDE 2,1-AMINOMUTASE"/>
    <property type="match status" value="1"/>
</dbReference>
<evidence type="ECO:0000256" key="5">
    <source>
        <dbReference type="ARBA" id="ARBA00022898"/>
    </source>
</evidence>
<proteinExistence type="inferred from homology"/>
<dbReference type="UniPathway" id="UPA00251">
    <property type="reaction ID" value="UER00317"/>
</dbReference>
<evidence type="ECO:0000256" key="3">
    <source>
        <dbReference type="ARBA" id="ARBA00004819"/>
    </source>
</evidence>
<evidence type="ECO:0000256" key="1">
    <source>
        <dbReference type="ARBA" id="ARBA00001579"/>
    </source>
</evidence>
<keyword evidence="6 8" id="KW-0413">Isomerase</keyword>